<dbReference type="EMBL" id="PVZG01000012">
    <property type="protein sequence ID" value="PRY25820.1"/>
    <property type="molecule type" value="Genomic_DNA"/>
</dbReference>
<dbReference type="GO" id="GO:0003677">
    <property type="term" value="F:DNA binding"/>
    <property type="evidence" value="ECO:0007669"/>
    <property type="project" value="UniProtKB-KW"/>
</dbReference>
<keyword evidence="7" id="KW-1185">Reference proteome</keyword>
<dbReference type="InterPro" id="IPR027417">
    <property type="entry name" value="P-loop_NTPase"/>
</dbReference>
<dbReference type="PANTHER" id="PTHR44688">
    <property type="entry name" value="DNA-BINDING TRANSCRIPTIONAL ACTIVATOR DEVR_DOSR"/>
    <property type="match status" value="1"/>
</dbReference>
<proteinExistence type="predicted"/>
<dbReference type="PANTHER" id="PTHR44688:SF16">
    <property type="entry name" value="DNA-BINDING TRANSCRIPTIONAL ACTIVATOR DEVR_DOSR"/>
    <property type="match status" value="1"/>
</dbReference>
<dbReference type="InterPro" id="IPR016032">
    <property type="entry name" value="Sig_transdc_resp-reg_C-effctor"/>
</dbReference>
<evidence type="ECO:0000256" key="2">
    <source>
        <dbReference type="ARBA" id="ARBA00023125"/>
    </source>
</evidence>
<accession>A0A2T0RXE4</accession>
<dbReference type="AlphaFoldDB" id="A0A2T0RXE4"/>
<dbReference type="SUPFAM" id="SSF46894">
    <property type="entry name" value="C-terminal effector domain of the bipartite response regulators"/>
    <property type="match status" value="1"/>
</dbReference>
<dbReference type="PRINTS" id="PR00038">
    <property type="entry name" value="HTHLUXR"/>
</dbReference>
<comment type="caution">
    <text evidence="6">The sequence shown here is derived from an EMBL/GenBank/DDBJ whole genome shotgun (WGS) entry which is preliminary data.</text>
</comment>
<organism evidence="6 7">
    <name type="scientific">Pseudosporangium ferrugineum</name>
    <dbReference type="NCBI Taxonomy" id="439699"/>
    <lineage>
        <taxon>Bacteria</taxon>
        <taxon>Bacillati</taxon>
        <taxon>Actinomycetota</taxon>
        <taxon>Actinomycetes</taxon>
        <taxon>Micromonosporales</taxon>
        <taxon>Micromonosporaceae</taxon>
        <taxon>Pseudosporangium</taxon>
    </lineage>
</organism>
<protein>
    <submittedName>
        <fullName evidence="6">Regulatory LuxR family protein</fullName>
    </submittedName>
</protein>
<feature type="domain" description="HTH luxR-type" evidence="5">
    <location>
        <begin position="809"/>
        <end position="875"/>
    </location>
</feature>
<dbReference type="Gene3D" id="1.10.10.10">
    <property type="entry name" value="Winged helix-like DNA-binding domain superfamily/Winged helix DNA-binding domain"/>
    <property type="match status" value="1"/>
</dbReference>
<sequence length="875" mass="91478">MPLRESGNRLVDREPHRDLVLAAVAAGRGVAVLGAAGTGRTAFARAVAETLPAARYATTWLTALPVPLIAHLRERARGRVPVLVVDDAHELGDRDAVNLLALLPAVRLIITARPGHLRSAALRTLIKDHLRVCVLEPFDAAATGRALAAMLGGEAAGPAVDLLHRWTDGNPRLLAALVAHGHLRQRAGLWWHDPHGTPPCLPELFAEEAAGITPADRDVIAALSLGTPLRLADAEMLAPGSAERLEEHGVVRPVTTACRTVLHWTNPLLGAALTAGVPATRRQRVAALLLTTHAADAMTFTERGRHPADAMTFTDRGRHPVDAMTFTDRGRHAVDAMTFTDRGRHPADAGADLEPVVRARWHLAAPETARPGDLLRLAARVREADPRTAALLAGQVTDLTGTPTARLTYAAALTHLGDYSTARSVLRECDAGTPGERVERALVRSRLRCWADRDPAGARLEVASIGTAEVVAWDSLLLLLAGEPRRAWHRADALLETTTPEPAFAAGVRAVRAAAGALMGRPPADLPPPAADATASAVVAWAALWDGSMPAGAAVAWTGPTAPPAAPSATGQAVGPTVGPPADLAAGPAADLAAGSVAGPASVDGYARWLRGDIAGAVRRWREAVGDPGPQPLRTEAAAWLATCLAEQGDPDEAARILAEHAAGGLNVVPGAVAAARATIAAARGDLLTAGTQIDTAIRTAHDAGAALPELDHLIRAARWRGDVTGSVADRIRVLLPVVAAARLGLLGAATLALTRSDGDELLAYAQRLADAGLPAQACRFAESAAPLLSATRRDEARVLLDRLRGRPGPAGREVLTVREAEVAGLAATGLSDREISDRLTVSVRTVESHLSRVYRKLGVTSRRALRPAPSPIEV</sequence>
<dbReference type="InterPro" id="IPR036388">
    <property type="entry name" value="WH-like_DNA-bd_sf"/>
</dbReference>
<dbReference type="InterPro" id="IPR003593">
    <property type="entry name" value="AAA+_ATPase"/>
</dbReference>
<dbReference type="SMART" id="SM00382">
    <property type="entry name" value="AAA"/>
    <property type="match status" value="1"/>
</dbReference>
<evidence type="ECO:0000256" key="4">
    <source>
        <dbReference type="SAM" id="MobiDB-lite"/>
    </source>
</evidence>
<dbReference type="PROSITE" id="PS50043">
    <property type="entry name" value="HTH_LUXR_2"/>
    <property type="match status" value="1"/>
</dbReference>
<keyword evidence="3" id="KW-0804">Transcription</keyword>
<name>A0A2T0RXE4_9ACTN</name>
<dbReference type="Pfam" id="PF00196">
    <property type="entry name" value="GerE"/>
    <property type="match status" value="1"/>
</dbReference>
<evidence type="ECO:0000256" key="1">
    <source>
        <dbReference type="ARBA" id="ARBA00023015"/>
    </source>
</evidence>
<feature type="region of interest" description="Disordered" evidence="4">
    <location>
        <begin position="562"/>
        <end position="582"/>
    </location>
</feature>
<dbReference type="Proteomes" id="UP000239209">
    <property type="component" value="Unassembled WGS sequence"/>
</dbReference>
<evidence type="ECO:0000259" key="5">
    <source>
        <dbReference type="PROSITE" id="PS50043"/>
    </source>
</evidence>
<gene>
    <name evidence="6" type="ORF">CLV70_112186</name>
</gene>
<keyword evidence="2" id="KW-0238">DNA-binding</keyword>
<keyword evidence="1" id="KW-0805">Transcription regulation</keyword>
<dbReference type="GO" id="GO:0006355">
    <property type="term" value="P:regulation of DNA-templated transcription"/>
    <property type="evidence" value="ECO:0007669"/>
    <property type="project" value="InterPro"/>
</dbReference>
<evidence type="ECO:0000313" key="6">
    <source>
        <dbReference type="EMBL" id="PRY25820.1"/>
    </source>
</evidence>
<evidence type="ECO:0000313" key="7">
    <source>
        <dbReference type="Proteomes" id="UP000239209"/>
    </source>
</evidence>
<dbReference type="SMART" id="SM00421">
    <property type="entry name" value="HTH_LUXR"/>
    <property type="match status" value="1"/>
</dbReference>
<reference evidence="6 7" key="1">
    <citation type="submission" date="2018-03" db="EMBL/GenBank/DDBJ databases">
        <title>Genomic Encyclopedia of Archaeal and Bacterial Type Strains, Phase II (KMG-II): from individual species to whole genera.</title>
        <authorList>
            <person name="Goeker M."/>
        </authorList>
    </citation>
    <scope>NUCLEOTIDE SEQUENCE [LARGE SCALE GENOMIC DNA]</scope>
    <source>
        <strain evidence="6 7">DSM 45348</strain>
    </source>
</reference>
<dbReference type="SUPFAM" id="SSF52540">
    <property type="entry name" value="P-loop containing nucleoside triphosphate hydrolases"/>
    <property type="match status" value="1"/>
</dbReference>
<dbReference type="InterPro" id="IPR000792">
    <property type="entry name" value="Tscrpt_reg_LuxR_C"/>
</dbReference>
<evidence type="ECO:0000256" key="3">
    <source>
        <dbReference type="ARBA" id="ARBA00023163"/>
    </source>
</evidence>
<dbReference type="CDD" id="cd06170">
    <property type="entry name" value="LuxR_C_like"/>
    <property type="match status" value="1"/>
</dbReference>